<proteinExistence type="predicted"/>
<dbReference type="Proteomes" id="UP000799439">
    <property type="component" value="Unassembled WGS sequence"/>
</dbReference>
<keyword evidence="4" id="KW-1185">Reference proteome</keyword>
<keyword evidence="1" id="KW-0175">Coiled coil</keyword>
<sequence length="842" mass="93023">MAGVNDKLAAEIERIVTCPYPTQLQTFREILNTCDPLDVEIWAANHAEQIPPLLTAVLAALPHWSYCIDIITGLATCQQLRNAILAANPSILVATIDQAIAEFGIDSGAVKAACGLLSSPLSPEHPLPANAQTLLLRLFEAAAKRPNAQLLHHINALLWGGCNSIIRIVPATILHGFGKHVFKILRQASDAEQQSLGLCCLSIMSALIDAIDCRADGQSWDRTAMDSFFRGNKAVKTVQLAVLQTVWFCSEGCNANISNLTRDISVTVKVLSAISSESKVEWCRDNDRILQKLFHKITAKETQEQLKLMAYSIVSTLVPSDTKLPNQVLQAVERLVLNVRHFRISSTYLDQFLRNSFPFFASQLTHGFLSDYLKSSEEVLSAADRCSLDEMSRIAKVASAISAGVASFGEQQLTQSYTNDGAALRSLVEVIERVIKKHRSFCKASPITVMQAARLELSAALRNLLLGVLLQGARHGMHCPVELTQTLLGVQTVIQTPLPSLPRQRFERLGLDHHGDGHVLLSEDHTLPWQESLERALKARAQIGKEAHEQEICRLQAKLQESTAIQANLVQELEMQKHECKEACRKAEGLNSDLKGLRGLFKTEKEAFLAEYQNTAAQAQAEWEVIRRDLEQRVSSLEIQQQHTEHSHQEASLAAEEKSRQQHRQIVKLKKECAAKDAQLTSAQDMRNRLMSAMGIANAAPEPEVPQSTLPIRSASSAETPKANTLRASAMEQEFESEMMDDSFASADLDRTEPTPKRTRPRRAFRVPSLHQPREASSRRAVRSSYSTSIIGGRVPLSEASVNLSPVRKTPGKVTFKDVHKEVTLEGIGLGEEMDGDTTVDM</sequence>
<feature type="compositionally biased region" description="Basic and acidic residues" evidence="2">
    <location>
        <begin position="643"/>
        <end position="660"/>
    </location>
</feature>
<evidence type="ECO:0000256" key="1">
    <source>
        <dbReference type="SAM" id="Coils"/>
    </source>
</evidence>
<accession>A0A9P4MEF5</accession>
<feature type="region of interest" description="Disordered" evidence="2">
    <location>
        <begin position="700"/>
        <end position="724"/>
    </location>
</feature>
<evidence type="ECO:0000256" key="2">
    <source>
        <dbReference type="SAM" id="MobiDB-lite"/>
    </source>
</evidence>
<feature type="compositionally biased region" description="Polar residues" evidence="2">
    <location>
        <begin position="706"/>
        <end position="724"/>
    </location>
</feature>
<dbReference type="EMBL" id="ML996090">
    <property type="protein sequence ID" value="KAF2150118.1"/>
    <property type="molecule type" value="Genomic_DNA"/>
</dbReference>
<evidence type="ECO:0000313" key="3">
    <source>
        <dbReference type="EMBL" id="KAF2150118.1"/>
    </source>
</evidence>
<feature type="coiled-coil region" evidence="1">
    <location>
        <begin position="570"/>
        <end position="629"/>
    </location>
</feature>
<organism evidence="3 4">
    <name type="scientific">Myriangium duriaei CBS 260.36</name>
    <dbReference type="NCBI Taxonomy" id="1168546"/>
    <lineage>
        <taxon>Eukaryota</taxon>
        <taxon>Fungi</taxon>
        <taxon>Dikarya</taxon>
        <taxon>Ascomycota</taxon>
        <taxon>Pezizomycotina</taxon>
        <taxon>Dothideomycetes</taxon>
        <taxon>Dothideomycetidae</taxon>
        <taxon>Myriangiales</taxon>
        <taxon>Myriangiaceae</taxon>
        <taxon>Myriangium</taxon>
    </lineage>
</organism>
<dbReference type="AlphaFoldDB" id="A0A9P4MEF5"/>
<gene>
    <name evidence="3" type="ORF">K461DRAFT_40233</name>
</gene>
<feature type="region of interest" description="Disordered" evidence="2">
    <location>
        <begin position="743"/>
        <end position="762"/>
    </location>
</feature>
<dbReference type="OrthoDB" id="5332870at2759"/>
<comment type="caution">
    <text evidence="3">The sequence shown here is derived from an EMBL/GenBank/DDBJ whole genome shotgun (WGS) entry which is preliminary data.</text>
</comment>
<reference evidence="3" key="1">
    <citation type="journal article" date="2020" name="Stud. Mycol.">
        <title>101 Dothideomycetes genomes: a test case for predicting lifestyles and emergence of pathogens.</title>
        <authorList>
            <person name="Haridas S."/>
            <person name="Albert R."/>
            <person name="Binder M."/>
            <person name="Bloem J."/>
            <person name="Labutti K."/>
            <person name="Salamov A."/>
            <person name="Andreopoulos B."/>
            <person name="Baker S."/>
            <person name="Barry K."/>
            <person name="Bills G."/>
            <person name="Bluhm B."/>
            <person name="Cannon C."/>
            <person name="Castanera R."/>
            <person name="Culley D."/>
            <person name="Daum C."/>
            <person name="Ezra D."/>
            <person name="Gonzalez J."/>
            <person name="Henrissat B."/>
            <person name="Kuo A."/>
            <person name="Liang C."/>
            <person name="Lipzen A."/>
            <person name="Lutzoni F."/>
            <person name="Magnuson J."/>
            <person name="Mondo S."/>
            <person name="Nolan M."/>
            <person name="Ohm R."/>
            <person name="Pangilinan J."/>
            <person name="Park H.-J."/>
            <person name="Ramirez L."/>
            <person name="Alfaro M."/>
            <person name="Sun H."/>
            <person name="Tritt A."/>
            <person name="Yoshinaga Y."/>
            <person name="Zwiers L.-H."/>
            <person name="Turgeon B."/>
            <person name="Goodwin S."/>
            <person name="Spatafora J."/>
            <person name="Crous P."/>
            <person name="Grigoriev I."/>
        </authorList>
    </citation>
    <scope>NUCLEOTIDE SEQUENCE</scope>
    <source>
        <strain evidence="3">CBS 260.36</strain>
    </source>
</reference>
<name>A0A9P4MEF5_9PEZI</name>
<evidence type="ECO:0000313" key="4">
    <source>
        <dbReference type="Proteomes" id="UP000799439"/>
    </source>
</evidence>
<feature type="region of interest" description="Disordered" evidence="2">
    <location>
        <begin position="637"/>
        <end position="665"/>
    </location>
</feature>
<protein>
    <submittedName>
        <fullName evidence="3">Uncharacterized protein</fullName>
    </submittedName>
</protein>